<dbReference type="AlphaFoldDB" id="X1N6J3"/>
<evidence type="ECO:0000313" key="1">
    <source>
        <dbReference type="EMBL" id="GAI39632.1"/>
    </source>
</evidence>
<name>X1N6J3_9ZZZZ</name>
<protein>
    <submittedName>
        <fullName evidence="1">Uncharacterized protein</fullName>
    </submittedName>
</protein>
<reference evidence="1" key="1">
    <citation type="journal article" date="2014" name="Front. Microbiol.">
        <title>High frequency of phylogenetically diverse reductive dehalogenase-homologous genes in deep subseafloor sedimentary metagenomes.</title>
        <authorList>
            <person name="Kawai M."/>
            <person name="Futagami T."/>
            <person name="Toyoda A."/>
            <person name="Takaki Y."/>
            <person name="Nishi S."/>
            <person name="Hori S."/>
            <person name="Arai W."/>
            <person name="Tsubouchi T."/>
            <person name="Morono Y."/>
            <person name="Uchiyama I."/>
            <person name="Ito T."/>
            <person name="Fujiyama A."/>
            <person name="Inagaki F."/>
            <person name="Takami H."/>
        </authorList>
    </citation>
    <scope>NUCLEOTIDE SEQUENCE</scope>
    <source>
        <strain evidence="1">Expedition CK06-06</strain>
    </source>
</reference>
<sequence>IHRYKVALVTFACSAASLTLRYKTDMQAESYNYILLSRIIFNYYEAAA</sequence>
<organism evidence="1">
    <name type="scientific">marine sediment metagenome</name>
    <dbReference type="NCBI Taxonomy" id="412755"/>
    <lineage>
        <taxon>unclassified sequences</taxon>
        <taxon>metagenomes</taxon>
        <taxon>ecological metagenomes</taxon>
    </lineage>
</organism>
<feature type="non-terminal residue" evidence="1">
    <location>
        <position position="1"/>
    </location>
</feature>
<proteinExistence type="predicted"/>
<gene>
    <name evidence="1" type="ORF">S06H3_49996</name>
</gene>
<dbReference type="EMBL" id="BARV01031612">
    <property type="protein sequence ID" value="GAI39632.1"/>
    <property type="molecule type" value="Genomic_DNA"/>
</dbReference>
<accession>X1N6J3</accession>
<comment type="caution">
    <text evidence="1">The sequence shown here is derived from an EMBL/GenBank/DDBJ whole genome shotgun (WGS) entry which is preliminary data.</text>
</comment>